<feature type="binding site" evidence="11">
    <location>
        <position position="196"/>
    </location>
    <ligand>
        <name>Mg(2+)</name>
        <dbReference type="ChEBI" id="CHEBI:18420"/>
    </ligand>
</feature>
<dbReference type="EMBL" id="FQXK01000043">
    <property type="protein sequence ID" value="SHI85072.1"/>
    <property type="molecule type" value="Genomic_DNA"/>
</dbReference>
<feature type="binding site" evidence="11">
    <location>
        <position position="313"/>
    </location>
    <ligand>
        <name>Mg(2+)</name>
        <dbReference type="ChEBI" id="CHEBI:18420"/>
    </ligand>
</feature>
<dbReference type="AlphaFoldDB" id="A0A1M6EHV0"/>
<protein>
    <recommendedName>
        <fullName evidence="2 10">FAD:protein FMN transferase</fullName>
        <ecNumber evidence="1 10">2.7.1.180</ecNumber>
    </recommendedName>
    <alternativeName>
        <fullName evidence="8 10">Flavin transferase</fullName>
    </alternativeName>
</protein>
<evidence type="ECO:0000256" key="8">
    <source>
        <dbReference type="ARBA" id="ARBA00031306"/>
    </source>
</evidence>
<dbReference type="InterPro" id="IPR003374">
    <property type="entry name" value="ApbE-like_sf"/>
</dbReference>
<dbReference type="GeneID" id="89510479"/>
<comment type="catalytic activity">
    <reaction evidence="9 10">
        <text>L-threonyl-[protein] + FAD = FMN-L-threonyl-[protein] + AMP + H(+)</text>
        <dbReference type="Rhea" id="RHEA:36847"/>
        <dbReference type="Rhea" id="RHEA-COMP:11060"/>
        <dbReference type="Rhea" id="RHEA-COMP:11061"/>
        <dbReference type="ChEBI" id="CHEBI:15378"/>
        <dbReference type="ChEBI" id="CHEBI:30013"/>
        <dbReference type="ChEBI" id="CHEBI:57692"/>
        <dbReference type="ChEBI" id="CHEBI:74257"/>
        <dbReference type="ChEBI" id="CHEBI:456215"/>
        <dbReference type="EC" id="2.7.1.180"/>
    </reaction>
</comment>
<keyword evidence="12" id="KW-0472">Membrane</keyword>
<reference evidence="14" key="1">
    <citation type="submission" date="2016-11" db="EMBL/GenBank/DDBJ databases">
        <authorList>
            <person name="Varghese N."/>
            <person name="Submissions S."/>
        </authorList>
    </citation>
    <scope>NUCLEOTIDE SEQUENCE [LARGE SCALE GENOMIC DNA]</scope>
    <source>
        <strain evidence="14">DSM 3071</strain>
    </source>
</reference>
<dbReference type="InterPro" id="IPR024932">
    <property type="entry name" value="ApbE"/>
</dbReference>
<keyword evidence="14" id="KW-1185">Reference proteome</keyword>
<evidence type="ECO:0000256" key="3">
    <source>
        <dbReference type="ARBA" id="ARBA00022630"/>
    </source>
</evidence>
<evidence type="ECO:0000313" key="13">
    <source>
        <dbReference type="EMBL" id="SHI85072.1"/>
    </source>
</evidence>
<evidence type="ECO:0000256" key="9">
    <source>
        <dbReference type="ARBA" id="ARBA00048540"/>
    </source>
</evidence>
<comment type="cofactor">
    <cofactor evidence="11">
        <name>Mg(2+)</name>
        <dbReference type="ChEBI" id="CHEBI:18420"/>
    </cofactor>
    <cofactor evidence="11">
        <name>Mn(2+)</name>
        <dbReference type="ChEBI" id="CHEBI:29035"/>
    </cofactor>
    <text evidence="11">Magnesium. Can also use manganese.</text>
</comment>
<evidence type="ECO:0000256" key="4">
    <source>
        <dbReference type="ARBA" id="ARBA00022679"/>
    </source>
</evidence>
<comment type="similarity">
    <text evidence="10">Belongs to the ApbE family.</text>
</comment>
<name>A0A1M6EHV0_BUTFI</name>
<dbReference type="GO" id="GO:0046872">
    <property type="term" value="F:metal ion binding"/>
    <property type="evidence" value="ECO:0007669"/>
    <property type="project" value="UniProtKB-UniRule"/>
</dbReference>
<evidence type="ECO:0000256" key="11">
    <source>
        <dbReference type="PIRSR" id="PIRSR006268-2"/>
    </source>
</evidence>
<evidence type="ECO:0000256" key="7">
    <source>
        <dbReference type="ARBA" id="ARBA00022842"/>
    </source>
</evidence>
<dbReference type="Proteomes" id="UP000184278">
    <property type="component" value="Unassembled WGS sequence"/>
</dbReference>
<keyword evidence="3 10" id="KW-0285">Flavoprotein</keyword>
<feature type="binding site" evidence="11">
    <location>
        <position position="309"/>
    </location>
    <ligand>
        <name>Mg(2+)</name>
        <dbReference type="ChEBI" id="CHEBI:18420"/>
    </ligand>
</feature>
<evidence type="ECO:0000256" key="1">
    <source>
        <dbReference type="ARBA" id="ARBA00011955"/>
    </source>
</evidence>
<keyword evidence="12" id="KW-1133">Transmembrane helix</keyword>
<dbReference type="GO" id="GO:0016740">
    <property type="term" value="F:transferase activity"/>
    <property type="evidence" value="ECO:0007669"/>
    <property type="project" value="UniProtKB-UniRule"/>
</dbReference>
<dbReference type="Pfam" id="PF02424">
    <property type="entry name" value="ApbE"/>
    <property type="match status" value="1"/>
</dbReference>
<dbReference type="RefSeq" id="WP_242951230.1">
    <property type="nucleotide sequence ID" value="NZ_FQXK01000043.1"/>
</dbReference>
<dbReference type="PANTHER" id="PTHR30040:SF2">
    <property type="entry name" value="FAD:PROTEIN FMN TRANSFERASE"/>
    <property type="match status" value="1"/>
</dbReference>
<keyword evidence="5 10" id="KW-0479">Metal-binding</keyword>
<dbReference type="Gene3D" id="3.10.520.10">
    <property type="entry name" value="ApbE-like domains"/>
    <property type="match status" value="1"/>
</dbReference>
<evidence type="ECO:0000256" key="2">
    <source>
        <dbReference type="ARBA" id="ARBA00016337"/>
    </source>
</evidence>
<evidence type="ECO:0000256" key="10">
    <source>
        <dbReference type="PIRNR" id="PIRNR006268"/>
    </source>
</evidence>
<keyword evidence="6 10" id="KW-0274">FAD</keyword>
<dbReference type="PIRSF" id="PIRSF006268">
    <property type="entry name" value="ApbE"/>
    <property type="match status" value="1"/>
</dbReference>
<dbReference type="STRING" id="1121131.SAMN02745229_03732"/>
<organism evidence="13 14">
    <name type="scientific">Butyrivibrio fibrisolvens DSM 3071</name>
    <dbReference type="NCBI Taxonomy" id="1121131"/>
    <lineage>
        <taxon>Bacteria</taxon>
        <taxon>Bacillati</taxon>
        <taxon>Bacillota</taxon>
        <taxon>Clostridia</taxon>
        <taxon>Lachnospirales</taxon>
        <taxon>Lachnospiraceae</taxon>
        <taxon>Butyrivibrio</taxon>
    </lineage>
</organism>
<evidence type="ECO:0000313" key="14">
    <source>
        <dbReference type="Proteomes" id="UP000184278"/>
    </source>
</evidence>
<evidence type="ECO:0000256" key="5">
    <source>
        <dbReference type="ARBA" id="ARBA00022723"/>
    </source>
</evidence>
<dbReference type="PANTHER" id="PTHR30040">
    <property type="entry name" value="THIAMINE BIOSYNTHESIS LIPOPROTEIN APBE"/>
    <property type="match status" value="1"/>
</dbReference>
<keyword evidence="12" id="KW-0812">Transmembrane</keyword>
<dbReference type="SUPFAM" id="SSF143631">
    <property type="entry name" value="ApbE-like"/>
    <property type="match status" value="1"/>
</dbReference>
<evidence type="ECO:0000256" key="6">
    <source>
        <dbReference type="ARBA" id="ARBA00022827"/>
    </source>
</evidence>
<keyword evidence="4 10" id="KW-0808">Transferase</keyword>
<dbReference type="EC" id="2.7.1.180" evidence="1 10"/>
<keyword evidence="13" id="KW-0449">Lipoprotein</keyword>
<sequence>MSKNNSTSKKERKQRFFAVIAMIIIIAMLASTLIAGLTGCGLQTASYTDYIDRTSFYFDTVINIRIYDQKDESILDGCMELAQKYDSLLSAQTQGSDIWNINHSGGTPVTVDPDTISLLDQSLYYADLTGGAFNPALGSVISLWDFTSDDEKDHTVPDNSAIEEALPHTDYHAITIDNSTNTVTLTDPDVQIDLGAIAKGFIADKIKEYLLSQNVSSAIINLGGNALLVGSKPDNSSFTVGIEKPFSSGDYITTISTTDKSIVTSGVYERYFELDGTIYHHLLDPATGFPVQNDLYSVTIVSDNSADGDALSTACFVLGPEAGMELIESLDGIEAAFVYNNYSVVYSSGFPIN</sequence>
<evidence type="ECO:0000256" key="12">
    <source>
        <dbReference type="SAM" id="Phobius"/>
    </source>
</evidence>
<feature type="transmembrane region" description="Helical" evidence="12">
    <location>
        <begin position="16"/>
        <end position="37"/>
    </location>
</feature>
<keyword evidence="7 10" id="KW-0460">Magnesium</keyword>
<accession>A0A1M6EHV0</accession>
<proteinExistence type="inferred from homology"/>
<gene>
    <name evidence="13" type="ORF">SAMN02745229_03732</name>
</gene>